<dbReference type="AlphaFoldDB" id="A0A917UX17"/>
<gene>
    <name evidence="1" type="ORF">GCM10011372_32960</name>
</gene>
<dbReference type="Gene3D" id="3.20.80.10">
    <property type="entry name" value="Regulatory factor, effector binding domain"/>
    <property type="match status" value="1"/>
</dbReference>
<dbReference type="EMBL" id="BMMD01000025">
    <property type="protein sequence ID" value="GGJ91897.1"/>
    <property type="molecule type" value="Genomic_DNA"/>
</dbReference>
<dbReference type="RefSeq" id="WP_188744492.1">
    <property type="nucleotide sequence ID" value="NZ_BAABFW010000050.1"/>
</dbReference>
<protein>
    <submittedName>
        <fullName evidence="1">Uncharacterized protein</fullName>
    </submittedName>
</protein>
<organism evidence="1 2">
    <name type="scientific">Agromyces bauzanensis</name>
    <dbReference type="NCBI Taxonomy" id="1308924"/>
    <lineage>
        <taxon>Bacteria</taxon>
        <taxon>Bacillati</taxon>
        <taxon>Actinomycetota</taxon>
        <taxon>Actinomycetes</taxon>
        <taxon>Micrococcales</taxon>
        <taxon>Microbacteriaceae</taxon>
        <taxon>Agromyces</taxon>
    </lineage>
</organism>
<keyword evidence="2" id="KW-1185">Reference proteome</keyword>
<dbReference type="InterPro" id="IPR011256">
    <property type="entry name" value="Reg_factor_effector_dom_sf"/>
</dbReference>
<evidence type="ECO:0000313" key="1">
    <source>
        <dbReference type="EMBL" id="GGJ91897.1"/>
    </source>
</evidence>
<sequence length="93" mass="10280">MAYEVRIIQQPRQDLAVVRRRTTFGEIPTFMGSAFEKVAAHLGPKGLLGEGPAMAEKGRELDETTMWEECWSPPGTPDDQTKTVVYCPLKAAA</sequence>
<reference evidence="1" key="2">
    <citation type="submission" date="2020-09" db="EMBL/GenBank/DDBJ databases">
        <authorList>
            <person name="Sun Q."/>
            <person name="Zhou Y."/>
        </authorList>
    </citation>
    <scope>NUCLEOTIDE SEQUENCE</scope>
    <source>
        <strain evidence="1">CGMCC 1.8984</strain>
    </source>
</reference>
<evidence type="ECO:0000313" key="2">
    <source>
        <dbReference type="Proteomes" id="UP000636956"/>
    </source>
</evidence>
<dbReference type="Proteomes" id="UP000636956">
    <property type="component" value="Unassembled WGS sequence"/>
</dbReference>
<name>A0A917UX17_9MICO</name>
<proteinExistence type="predicted"/>
<accession>A0A917UX17</accession>
<comment type="caution">
    <text evidence="1">The sequence shown here is derived from an EMBL/GenBank/DDBJ whole genome shotgun (WGS) entry which is preliminary data.</text>
</comment>
<reference evidence="1" key="1">
    <citation type="journal article" date="2014" name="Int. J. Syst. Evol. Microbiol.">
        <title>Complete genome sequence of Corynebacterium casei LMG S-19264T (=DSM 44701T), isolated from a smear-ripened cheese.</title>
        <authorList>
            <consortium name="US DOE Joint Genome Institute (JGI-PGF)"/>
            <person name="Walter F."/>
            <person name="Albersmeier A."/>
            <person name="Kalinowski J."/>
            <person name="Ruckert C."/>
        </authorList>
    </citation>
    <scope>NUCLEOTIDE SEQUENCE</scope>
    <source>
        <strain evidence="1">CGMCC 1.8984</strain>
    </source>
</reference>